<dbReference type="PROSITE" id="PS51462">
    <property type="entry name" value="NUDIX"/>
    <property type="match status" value="1"/>
</dbReference>
<dbReference type="Proteomes" id="UP000663064">
    <property type="component" value="Plasmid pHGLR1"/>
</dbReference>
<geneLocation type="plasmid" evidence="4 5">
    <name>pHGLR1</name>
</geneLocation>
<dbReference type="RefSeq" id="WP_115821538.1">
    <property type="nucleotide sequence ID" value="NZ_CP063206.1"/>
</dbReference>
<protein>
    <submittedName>
        <fullName evidence="4">NUDIX family hydrolase</fullName>
    </submittedName>
</protein>
<dbReference type="GeneID" id="59460944"/>
<dbReference type="Gene3D" id="3.90.79.10">
    <property type="entry name" value="Nucleoside Triphosphate Pyrophosphohydrolase"/>
    <property type="match status" value="1"/>
</dbReference>
<accession>A0A871BK87</accession>
<dbReference type="InterPro" id="IPR000086">
    <property type="entry name" value="NUDIX_hydrolase_dom"/>
</dbReference>
<keyword evidence="2 4" id="KW-0378">Hydrolase</keyword>
<gene>
    <name evidence="4" type="ORF">HfgLR_20930</name>
</gene>
<sequence>MTFQEINLGEVERRRDRLFNRFEEAPVVERYDTPEPDEFEDWIALSKEGYIGSAYALIKRSPDDFSPLTESMTVESTEQERVLLILGRGSSEWGVPGGGQENGETMEAAAQREIMEEVGITASLTGINHMRHEIATCEGYDERLHVLRVFFHAEYEGGSITTQPGELNGAAWFVNPPAKARLLPSTQRLLENWNPN</sequence>
<organism evidence="4 5">
    <name type="scientific">Haloferax gibbonsii</name>
    <dbReference type="NCBI Taxonomy" id="35746"/>
    <lineage>
        <taxon>Archaea</taxon>
        <taxon>Methanobacteriati</taxon>
        <taxon>Methanobacteriota</taxon>
        <taxon>Stenosarchaea group</taxon>
        <taxon>Halobacteria</taxon>
        <taxon>Halobacteriales</taxon>
        <taxon>Haloferacaceae</taxon>
        <taxon>Haloferax</taxon>
    </lineage>
</organism>
<dbReference type="PANTHER" id="PTHR43046:SF14">
    <property type="entry name" value="MUTT_NUDIX FAMILY PROTEIN"/>
    <property type="match status" value="1"/>
</dbReference>
<name>A0A871BK87_HALGI</name>
<evidence type="ECO:0000313" key="4">
    <source>
        <dbReference type="EMBL" id="QOS13422.1"/>
    </source>
</evidence>
<dbReference type="EMBL" id="CP063206">
    <property type="protein sequence ID" value="QOS13422.1"/>
    <property type="molecule type" value="Genomic_DNA"/>
</dbReference>
<evidence type="ECO:0000313" key="5">
    <source>
        <dbReference type="Proteomes" id="UP000663064"/>
    </source>
</evidence>
<dbReference type="PRINTS" id="PR00502">
    <property type="entry name" value="NUDIXFAMILY"/>
</dbReference>
<feature type="domain" description="Nudix hydrolase" evidence="3">
    <location>
        <begin position="65"/>
        <end position="196"/>
    </location>
</feature>
<dbReference type="PANTHER" id="PTHR43046">
    <property type="entry name" value="GDP-MANNOSE MANNOSYL HYDROLASE"/>
    <property type="match status" value="1"/>
</dbReference>
<dbReference type="CDD" id="cd02883">
    <property type="entry name" value="NUDIX_Hydrolase"/>
    <property type="match status" value="1"/>
</dbReference>
<dbReference type="PROSITE" id="PS00893">
    <property type="entry name" value="NUDIX_BOX"/>
    <property type="match status" value="1"/>
</dbReference>
<comment type="cofactor">
    <cofactor evidence="1">
        <name>Mg(2+)</name>
        <dbReference type="ChEBI" id="CHEBI:18420"/>
    </cofactor>
</comment>
<dbReference type="AlphaFoldDB" id="A0A871BK87"/>
<evidence type="ECO:0000259" key="3">
    <source>
        <dbReference type="PROSITE" id="PS51462"/>
    </source>
</evidence>
<dbReference type="Pfam" id="PF00293">
    <property type="entry name" value="NUDIX"/>
    <property type="match status" value="1"/>
</dbReference>
<dbReference type="InterPro" id="IPR015797">
    <property type="entry name" value="NUDIX_hydrolase-like_dom_sf"/>
</dbReference>
<evidence type="ECO:0000256" key="1">
    <source>
        <dbReference type="ARBA" id="ARBA00001946"/>
    </source>
</evidence>
<dbReference type="SUPFAM" id="SSF55811">
    <property type="entry name" value="Nudix"/>
    <property type="match status" value="1"/>
</dbReference>
<dbReference type="InterPro" id="IPR020476">
    <property type="entry name" value="Nudix_hydrolase"/>
</dbReference>
<dbReference type="InterPro" id="IPR020084">
    <property type="entry name" value="NUDIX_hydrolase_CS"/>
</dbReference>
<reference evidence="4" key="1">
    <citation type="journal article" date="2021" name="Front. Microbiol.">
        <title>Cellular and Genomic Properties of Haloferax gibbonsii LR2-5, the Host of Euryarchaeal Virus HFTV1.</title>
        <authorList>
            <person name="Tittes C."/>
            <person name="Schwarzer S."/>
            <person name="Pfeiffer F."/>
            <person name="Dyall-Smith M."/>
            <person name="Rodriguez-Franco M."/>
            <person name="Oksanen H.M."/>
            <person name="Quax T.E.F."/>
        </authorList>
    </citation>
    <scope>NUCLEOTIDE SEQUENCE</scope>
    <source>
        <strain evidence="4">LR2-5</strain>
    </source>
</reference>
<keyword evidence="4" id="KW-0614">Plasmid</keyword>
<dbReference type="GO" id="GO:0016787">
    <property type="term" value="F:hydrolase activity"/>
    <property type="evidence" value="ECO:0007669"/>
    <property type="project" value="UniProtKB-KW"/>
</dbReference>
<proteinExistence type="predicted"/>
<evidence type="ECO:0000256" key="2">
    <source>
        <dbReference type="ARBA" id="ARBA00022801"/>
    </source>
</evidence>